<keyword evidence="7" id="KW-0472">Membrane</keyword>
<accession>A0A2H9TAU8</accession>
<sequence>MESDAVTSTVVIMAGGTGGHIFPALATALEFKRRGFSVQWIGTEKSMEAEIVPRYEFPISFIPVAGIRRNGIGRLLKAPYQILLSVYRALKILRREKPILVLGMGGFATGPGGVAARILGIPLVIHEQNAIPGLTNRILSYVADCVLEAFPDTFKTSAKRLQRRLHVTGNPIRTSIKESKFYNPQQPLRLLVLGGSRGAVAINQIMPEVIQGCKGAVTVWHQAGKNNIIECQQRYDVMGVSGRVDAFIDDMAEAYKWADVVLCRAGALTVSELAMAGRPAILIPYPYAVDDHQTRNGNYLVKKNAALLVQQSVLSSSCLVSLLLDLSRDPQRLKYMAASAKSLSKPMATADVVDYCLGVCHG</sequence>
<evidence type="ECO:0000259" key="11">
    <source>
        <dbReference type="Pfam" id="PF04101"/>
    </source>
</evidence>
<keyword evidence="6" id="KW-0573">Peptidoglycan synthesis</keyword>
<dbReference type="GO" id="GO:0008360">
    <property type="term" value="P:regulation of cell shape"/>
    <property type="evidence" value="ECO:0007669"/>
    <property type="project" value="UniProtKB-KW"/>
</dbReference>
<dbReference type="Gene3D" id="3.40.50.2000">
    <property type="entry name" value="Glycogen Phosphorylase B"/>
    <property type="match status" value="2"/>
</dbReference>
<dbReference type="PANTHER" id="PTHR21015">
    <property type="entry name" value="UDP-N-ACETYLGLUCOSAMINE--N-ACETYLMURAMYL-(PENTAPEPTIDE) PYROPHOSPHORYL-UNDECAPRENOL N-ACETYLGLUCOSAMINE TRANSFERASE 1"/>
    <property type="match status" value="1"/>
</dbReference>
<keyword evidence="3 12" id="KW-0328">Glycosyltransferase</keyword>
<dbReference type="HAMAP" id="MF_00033">
    <property type="entry name" value="MurG"/>
    <property type="match status" value="1"/>
</dbReference>
<gene>
    <name evidence="12" type="primary">murG</name>
    <name evidence="12" type="ORF">CI610_00645</name>
</gene>
<dbReference type="GO" id="GO:0009252">
    <property type="term" value="P:peptidoglycan biosynthetic process"/>
    <property type="evidence" value="ECO:0007669"/>
    <property type="project" value="UniProtKB-KW"/>
</dbReference>
<dbReference type="GO" id="GO:0051301">
    <property type="term" value="P:cell division"/>
    <property type="evidence" value="ECO:0007669"/>
    <property type="project" value="UniProtKB-KW"/>
</dbReference>
<dbReference type="EC" id="2.4.1.227" evidence="12"/>
<evidence type="ECO:0000256" key="6">
    <source>
        <dbReference type="ARBA" id="ARBA00022984"/>
    </source>
</evidence>
<dbReference type="EMBL" id="NSIT01000020">
    <property type="protein sequence ID" value="PJE80362.1"/>
    <property type="molecule type" value="Genomic_DNA"/>
</dbReference>
<dbReference type="PANTHER" id="PTHR21015:SF22">
    <property type="entry name" value="GLYCOSYLTRANSFERASE"/>
    <property type="match status" value="1"/>
</dbReference>
<protein>
    <submittedName>
        <fullName evidence="12">UDP-N-acetylglucosamine--N-acetylmuramyl-(Pentapeptide) pyrophosphoryl-undecaprenol N-acetylglucosamine transferase</fullName>
        <ecNumber evidence="12">2.4.1.227</ecNumber>
    </submittedName>
</protein>
<reference evidence="12" key="1">
    <citation type="journal article" date="2017" name="Appl. Environ. Microbiol.">
        <title>Molecular characterization of an Endozoicomonas-like organism causing infection in king scallop Pecten maximus L.</title>
        <authorList>
            <person name="Cano I."/>
            <person name="van Aerle R."/>
            <person name="Ross S."/>
            <person name="Verner-Jeffreys D.W."/>
            <person name="Paley R.K."/>
            <person name="Rimmer G."/>
            <person name="Ryder D."/>
            <person name="Hooper P."/>
            <person name="Stone D."/>
            <person name="Feist S.W."/>
        </authorList>
    </citation>
    <scope>NUCLEOTIDE SEQUENCE</scope>
</reference>
<dbReference type="GO" id="GO:0071555">
    <property type="term" value="P:cell wall organization"/>
    <property type="evidence" value="ECO:0007669"/>
    <property type="project" value="UniProtKB-KW"/>
</dbReference>
<evidence type="ECO:0000256" key="2">
    <source>
        <dbReference type="ARBA" id="ARBA00022618"/>
    </source>
</evidence>
<keyword evidence="4 12" id="KW-0808">Transferase</keyword>
<feature type="domain" description="Glycosyltransferase family 28 N-terminal" evidence="10">
    <location>
        <begin position="10"/>
        <end position="147"/>
    </location>
</feature>
<name>A0A2H9TAU8_9ZZZZ</name>
<evidence type="ECO:0000256" key="1">
    <source>
        <dbReference type="ARBA" id="ARBA00022475"/>
    </source>
</evidence>
<evidence type="ECO:0000259" key="10">
    <source>
        <dbReference type="Pfam" id="PF03033"/>
    </source>
</evidence>
<feature type="domain" description="Glycosyl transferase family 28 C-terminal" evidence="11">
    <location>
        <begin position="190"/>
        <end position="344"/>
    </location>
</feature>
<dbReference type="Pfam" id="PF04101">
    <property type="entry name" value="Glyco_tran_28_C"/>
    <property type="match status" value="1"/>
</dbReference>
<evidence type="ECO:0000256" key="7">
    <source>
        <dbReference type="ARBA" id="ARBA00023136"/>
    </source>
</evidence>
<evidence type="ECO:0000256" key="5">
    <source>
        <dbReference type="ARBA" id="ARBA00022960"/>
    </source>
</evidence>
<dbReference type="AlphaFoldDB" id="A0A2H9TAU8"/>
<dbReference type="InterPro" id="IPR007235">
    <property type="entry name" value="Glyco_trans_28_C"/>
</dbReference>
<dbReference type="NCBIfam" id="TIGR01133">
    <property type="entry name" value="murG"/>
    <property type="match status" value="1"/>
</dbReference>
<dbReference type="CDD" id="cd03785">
    <property type="entry name" value="GT28_MurG"/>
    <property type="match status" value="1"/>
</dbReference>
<dbReference type="InterPro" id="IPR006009">
    <property type="entry name" value="GlcNAc_MurG"/>
</dbReference>
<evidence type="ECO:0000256" key="8">
    <source>
        <dbReference type="ARBA" id="ARBA00023306"/>
    </source>
</evidence>
<organism evidence="12">
    <name type="scientific">invertebrate metagenome</name>
    <dbReference type="NCBI Taxonomy" id="1711999"/>
    <lineage>
        <taxon>unclassified sequences</taxon>
        <taxon>metagenomes</taxon>
        <taxon>organismal metagenomes</taxon>
    </lineage>
</organism>
<keyword evidence="9" id="KW-0961">Cell wall biogenesis/degradation</keyword>
<dbReference type="InterPro" id="IPR004276">
    <property type="entry name" value="GlycoTrans_28_N"/>
</dbReference>
<dbReference type="GO" id="GO:0050511">
    <property type="term" value="F:undecaprenyldiphospho-muramoylpentapeptide beta-N-acetylglucosaminyltransferase activity"/>
    <property type="evidence" value="ECO:0007669"/>
    <property type="project" value="InterPro"/>
</dbReference>
<keyword evidence="5" id="KW-0133">Cell shape</keyword>
<keyword evidence="1" id="KW-1003">Cell membrane</keyword>
<dbReference type="GO" id="GO:0005975">
    <property type="term" value="P:carbohydrate metabolic process"/>
    <property type="evidence" value="ECO:0007669"/>
    <property type="project" value="InterPro"/>
</dbReference>
<dbReference type="Pfam" id="PF03033">
    <property type="entry name" value="Glyco_transf_28"/>
    <property type="match status" value="1"/>
</dbReference>
<evidence type="ECO:0000256" key="3">
    <source>
        <dbReference type="ARBA" id="ARBA00022676"/>
    </source>
</evidence>
<evidence type="ECO:0000313" key="12">
    <source>
        <dbReference type="EMBL" id="PJE80362.1"/>
    </source>
</evidence>
<dbReference type="SUPFAM" id="SSF53756">
    <property type="entry name" value="UDP-Glycosyltransferase/glycogen phosphorylase"/>
    <property type="match status" value="1"/>
</dbReference>
<keyword evidence="2" id="KW-0132">Cell division</keyword>
<comment type="caution">
    <text evidence="12">The sequence shown here is derived from an EMBL/GenBank/DDBJ whole genome shotgun (WGS) entry which is preliminary data.</text>
</comment>
<evidence type="ECO:0000256" key="9">
    <source>
        <dbReference type="ARBA" id="ARBA00023316"/>
    </source>
</evidence>
<proteinExistence type="inferred from homology"/>
<keyword evidence="8" id="KW-0131">Cell cycle</keyword>
<evidence type="ECO:0000256" key="4">
    <source>
        <dbReference type="ARBA" id="ARBA00022679"/>
    </source>
</evidence>